<name>A0ABV7G4E2_9PROT</name>
<dbReference type="GO" id="GO:0016787">
    <property type="term" value="F:hydrolase activity"/>
    <property type="evidence" value="ECO:0007669"/>
    <property type="project" value="UniProtKB-KW"/>
</dbReference>
<dbReference type="SUPFAM" id="SSF51445">
    <property type="entry name" value="(Trans)glycosidases"/>
    <property type="match status" value="1"/>
</dbReference>
<protein>
    <submittedName>
        <fullName evidence="3">Alpha-amylase family glycosyl hydrolase</fullName>
    </submittedName>
</protein>
<accession>A0ABV7G4E2</accession>
<feature type="domain" description="Glycosyl hydrolase family 13 catalytic" evidence="2">
    <location>
        <begin position="15"/>
        <end position="405"/>
    </location>
</feature>
<dbReference type="InterPro" id="IPR017853">
    <property type="entry name" value="GH"/>
</dbReference>
<comment type="caution">
    <text evidence="3">The sequence shown here is derived from an EMBL/GenBank/DDBJ whole genome shotgun (WGS) entry which is preliminary data.</text>
</comment>
<dbReference type="Proteomes" id="UP001595593">
    <property type="component" value="Unassembled WGS sequence"/>
</dbReference>
<evidence type="ECO:0000313" key="3">
    <source>
        <dbReference type="EMBL" id="MFC3127549.1"/>
    </source>
</evidence>
<dbReference type="CDD" id="cd11330">
    <property type="entry name" value="AmyAc_OligoGlu"/>
    <property type="match status" value="1"/>
</dbReference>
<evidence type="ECO:0000259" key="2">
    <source>
        <dbReference type="SMART" id="SM00642"/>
    </source>
</evidence>
<dbReference type="Pfam" id="PF00128">
    <property type="entry name" value="Alpha-amylase"/>
    <property type="match status" value="1"/>
</dbReference>
<dbReference type="SMART" id="SM00642">
    <property type="entry name" value="Aamy"/>
    <property type="match status" value="1"/>
</dbReference>
<dbReference type="Gene3D" id="2.60.40.1180">
    <property type="entry name" value="Golgi alpha-mannosidase II"/>
    <property type="match status" value="1"/>
</dbReference>
<evidence type="ECO:0000313" key="4">
    <source>
        <dbReference type="Proteomes" id="UP001595593"/>
    </source>
</evidence>
<gene>
    <name evidence="3" type="ORF">ACFOD4_21000</name>
</gene>
<sequence>MAGGAEWWRGAVLYQIYPRSFSDSNGDGVGDLFGIETRLEHIASLGVDGIWICPFYASPGADFGYDISNHVAIDPQFGTLQDFDRLVASAHRLGLRVLLDLVGGHTSEAHPWFQRSRARRDSIEADWYIWADPQPDGSPPNNWLSVFGGPAWRWEPRRRQYYLHHFLSSQPSLNLLNPATLDAVLEVGEFWLRRGIDGFRLDAIDFLAHDPGLRSNPARATPDGEIPAKLFGLQHHQHDMMHPETLTILARIRALTDRYPGTTTLGEVSSQDGAFDRLHRYTAGQGLLHMAYTLQPLRGGFDKATVKGLIEASSGNGRNSGWPCWSFSNHDVERAASRWKPPGSDIADPRFTRLLALLLLSLRGSVCLYQGEELGLEQAELALEDIRDPFGLTYWPEFRGRDGSRTPMPWEAQRPAAGFSTGKPWLPLPASHHALAVDRQEGDPGSLLQVWRRALGLRRACPALIHGSQEALELPTPLVGLVRRAEGQRILAVFNISEEPVIFDALDLGRAALLPDVTGAAPMLQRDGTAVLPPFGVMLALLEPTHNPARGVAALEIQRA</sequence>
<dbReference type="PANTHER" id="PTHR10357">
    <property type="entry name" value="ALPHA-AMYLASE FAMILY MEMBER"/>
    <property type="match status" value="1"/>
</dbReference>
<dbReference type="Gene3D" id="3.20.20.80">
    <property type="entry name" value="Glycosidases"/>
    <property type="match status" value="2"/>
</dbReference>
<evidence type="ECO:0000256" key="1">
    <source>
        <dbReference type="ARBA" id="ARBA00008061"/>
    </source>
</evidence>
<dbReference type="Gene3D" id="3.90.400.10">
    <property type="entry name" value="Oligo-1,6-glucosidase, Domain 2"/>
    <property type="match status" value="1"/>
</dbReference>
<dbReference type="RefSeq" id="WP_379599655.1">
    <property type="nucleotide sequence ID" value="NZ_JBHRTN010000029.1"/>
</dbReference>
<dbReference type="PANTHER" id="PTHR10357:SF179">
    <property type="entry name" value="NEUTRAL AND BASIC AMINO ACID TRANSPORT PROTEIN RBAT"/>
    <property type="match status" value="1"/>
</dbReference>
<organism evidence="3 4">
    <name type="scientific">Teichococcus globiformis</name>
    <dbReference type="NCBI Taxonomy" id="2307229"/>
    <lineage>
        <taxon>Bacteria</taxon>
        <taxon>Pseudomonadati</taxon>
        <taxon>Pseudomonadota</taxon>
        <taxon>Alphaproteobacteria</taxon>
        <taxon>Acetobacterales</taxon>
        <taxon>Roseomonadaceae</taxon>
        <taxon>Roseomonas</taxon>
    </lineage>
</organism>
<dbReference type="InterPro" id="IPR013780">
    <property type="entry name" value="Glyco_hydro_b"/>
</dbReference>
<keyword evidence="3" id="KW-0378">Hydrolase</keyword>
<comment type="similarity">
    <text evidence="1">Belongs to the glycosyl hydrolase 13 family.</text>
</comment>
<dbReference type="EMBL" id="JBHRTN010000029">
    <property type="protein sequence ID" value="MFC3127549.1"/>
    <property type="molecule type" value="Genomic_DNA"/>
</dbReference>
<proteinExistence type="inferred from homology"/>
<keyword evidence="4" id="KW-1185">Reference proteome</keyword>
<dbReference type="InterPro" id="IPR006047">
    <property type="entry name" value="GH13_cat_dom"/>
</dbReference>
<reference evidence="4" key="1">
    <citation type="journal article" date="2019" name="Int. J. Syst. Evol. Microbiol.">
        <title>The Global Catalogue of Microorganisms (GCM) 10K type strain sequencing project: providing services to taxonomists for standard genome sequencing and annotation.</title>
        <authorList>
            <consortium name="The Broad Institute Genomics Platform"/>
            <consortium name="The Broad Institute Genome Sequencing Center for Infectious Disease"/>
            <person name="Wu L."/>
            <person name="Ma J."/>
        </authorList>
    </citation>
    <scope>NUCLEOTIDE SEQUENCE [LARGE SCALE GENOMIC DNA]</scope>
    <source>
        <strain evidence="4">KCTC 52094</strain>
    </source>
</reference>
<dbReference type="InterPro" id="IPR045857">
    <property type="entry name" value="O16G_dom_2"/>
</dbReference>